<evidence type="ECO:0000313" key="1">
    <source>
        <dbReference type="EMBL" id="KAI8670437.1"/>
    </source>
</evidence>
<proteinExistence type="predicted"/>
<organism evidence="1 2">
    <name type="scientific">Fusarium keratoplasticum</name>
    <dbReference type="NCBI Taxonomy" id="1328300"/>
    <lineage>
        <taxon>Eukaryota</taxon>
        <taxon>Fungi</taxon>
        <taxon>Dikarya</taxon>
        <taxon>Ascomycota</taxon>
        <taxon>Pezizomycotina</taxon>
        <taxon>Sordariomycetes</taxon>
        <taxon>Hypocreomycetidae</taxon>
        <taxon>Hypocreales</taxon>
        <taxon>Nectriaceae</taxon>
        <taxon>Fusarium</taxon>
        <taxon>Fusarium solani species complex</taxon>
    </lineage>
</organism>
<sequence length="309" mass="35185">MRRFISFDDEANPASGSGNRANESPESTMSTPDPFLMIERALENYNVFKSSTEQLAAPLERGAELFGEEPNSSTSNSTSAPRDILATKTTQECVIYVHRLADPQTFARYENISVRSVISEASDIFECTAGCGNAQYHTSGSAHPIVICDNCGARSCFNHRVKWHERLTCDEYNEYLQDPLNFKSRLEIEEEEARRQKERQEQEDFMLAQGITDTERAQQQAERESRKRESREAERQAKRQAAMLKMQQEEASLATVGRISKPCPGCRRPIQKNEGCQHMTCSQCRYQFCWSCNALWSNGHSINCTRLPR</sequence>
<accession>A0ACC0QZF3</accession>
<evidence type="ECO:0000313" key="2">
    <source>
        <dbReference type="Proteomes" id="UP001065298"/>
    </source>
</evidence>
<dbReference type="EMBL" id="CM046506">
    <property type="protein sequence ID" value="KAI8670437.1"/>
    <property type="molecule type" value="Genomic_DNA"/>
</dbReference>
<gene>
    <name evidence="1" type="ORF">NCS57_00514900</name>
</gene>
<reference evidence="1" key="1">
    <citation type="submission" date="2022-06" db="EMBL/GenBank/DDBJ databases">
        <title>Fusarium solani species complex genomes reveal bases of compartmentalisation and animal pathogenesis.</title>
        <authorList>
            <person name="Tsai I.J."/>
        </authorList>
    </citation>
    <scope>NUCLEOTIDE SEQUENCE</scope>
    <source>
        <strain evidence="1">Fu6.1</strain>
    </source>
</reference>
<comment type="caution">
    <text evidence="1">The sequence shown here is derived from an EMBL/GenBank/DDBJ whole genome shotgun (WGS) entry which is preliminary data.</text>
</comment>
<keyword evidence="2" id="KW-1185">Reference proteome</keyword>
<dbReference type="Proteomes" id="UP001065298">
    <property type="component" value="Chromosome 4"/>
</dbReference>
<protein>
    <submittedName>
        <fullName evidence="1">Uncharacterized protein</fullName>
    </submittedName>
</protein>
<name>A0ACC0QZF3_9HYPO</name>